<evidence type="ECO:0000256" key="2">
    <source>
        <dbReference type="ARBA" id="ARBA00023125"/>
    </source>
</evidence>
<evidence type="ECO:0000313" key="6">
    <source>
        <dbReference type="EMBL" id="HIU25083.1"/>
    </source>
</evidence>
<dbReference type="Gene3D" id="1.10.10.10">
    <property type="entry name" value="Winged helix-like DNA-binding domain superfamily/Winged helix DNA-binding domain"/>
    <property type="match status" value="1"/>
</dbReference>
<dbReference type="InterPro" id="IPR035472">
    <property type="entry name" value="RpiR-like_SIS"/>
</dbReference>
<accession>A0A9D1I0Q1</accession>
<dbReference type="InterPro" id="IPR047640">
    <property type="entry name" value="RpiR-like"/>
</dbReference>
<keyword evidence="1" id="KW-0805">Transcription regulation</keyword>
<reference evidence="6" key="2">
    <citation type="journal article" date="2021" name="PeerJ">
        <title>Extensive microbial diversity within the chicken gut microbiome revealed by metagenomics and culture.</title>
        <authorList>
            <person name="Gilroy R."/>
            <person name="Ravi A."/>
            <person name="Getino M."/>
            <person name="Pursley I."/>
            <person name="Horton D.L."/>
            <person name="Alikhan N.F."/>
            <person name="Baker D."/>
            <person name="Gharbi K."/>
            <person name="Hall N."/>
            <person name="Watson M."/>
            <person name="Adriaenssens E.M."/>
            <person name="Foster-Nyarko E."/>
            <person name="Jarju S."/>
            <person name="Secka A."/>
            <person name="Antonio M."/>
            <person name="Oren A."/>
            <person name="Chaudhuri R.R."/>
            <person name="La Ragione R."/>
            <person name="Hildebrand F."/>
            <person name="Pallen M.J."/>
        </authorList>
    </citation>
    <scope>NUCLEOTIDE SEQUENCE</scope>
    <source>
        <strain evidence="6">ChiHcec3-6078</strain>
    </source>
</reference>
<dbReference type="GO" id="GO:0097367">
    <property type="term" value="F:carbohydrate derivative binding"/>
    <property type="evidence" value="ECO:0007669"/>
    <property type="project" value="InterPro"/>
</dbReference>
<dbReference type="AlphaFoldDB" id="A0A9D1I0Q1"/>
<dbReference type="GO" id="GO:0003677">
    <property type="term" value="F:DNA binding"/>
    <property type="evidence" value="ECO:0007669"/>
    <property type="project" value="UniProtKB-KW"/>
</dbReference>
<dbReference type="Pfam" id="PF01418">
    <property type="entry name" value="HTH_6"/>
    <property type="match status" value="1"/>
</dbReference>
<evidence type="ECO:0000259" key="4">
    <source>
        <dbReference type="PROSITE" id="PS51071"/>
    </source>
</evidence>
<dbReference type="PANTHER" id="PTHR30514">
    <property type="entry name" value="GLUCOKINASE"/>
    <property type="match status" value="1"/>
</dbReference>
<dbReference type="GO" id="GO:0003700">
    <property type="term" value="F:DNA-binding transcription factor activity"/>
    <property type="evidence" value="ECO:0007669"/>
    <property type="project" value="InterPro"/>
</dbReference>
<keyword evidence="2" id="KW-0238">DNA-binding</keyword>
<gene>
    <name evidence="6" type="ORF">IAC50_01110</name>
</gene>
<dbReference type="InterPro" id="IPR001347">
    <property type="entry name" value="SIS_dom"/>
</dbReference>
<organism evidence="6 7">
    <name type="scientific">Candidatus Allocopromorpha excrementigallinarum</name>
    <dbReference type="NCBI Taxonomy" id="2840742"/>
    <lineage>
        <taxon>Bacteria</taxon>
        <taxon>Bacillati</taxon>
        <taxon>Bacillota</taxon>
        <taxon>Clostridia</taxon>
        <taxon>Eubacteriales</taxon>
        <taxon>Eubacteriaceae</taxon>
        <taxon>Eubacteriaceae incertae sedis</taxon>
        <taxon>Candidatus Allocopromorpha</taxon>
    </lineage>
</organism>
<comment type="caution">
    <text evidence="6">The sequence shown here is derived from an EMBL/GenBank/DDBJ whole genome shotgun (WGS) entry which is preliminary data.</text>
</comment>
<name>A0A9D1I0Q1_9FIRM</name>
<dbReference type="CDD" id="cd05013">
    <property type="entry name" value="SIS_RpiR"/>
    <property type="match status" value="1"/>
</dbReference>
<feature type="domain" description="HTH rpiR-type" evidence="4">
    <location>
        <begin position="3"/>
        <end position="79"/>
    </location>
</feature>
<dbReference type="Proteomes" id="UP000824090">
    <property type="component" value="Unassembled WGS sequence"/>
</dbReference>
<dbReference type="EMBL" id="DVMP01000023">
    <property type="protein sequence ID" value="HIU25083.1"/>
    <property type="molecule type" value="Genomic_DNA"/>
</dbReference>
<evidence type="ECO:0000256" key="1">
    <source>
        <dbReference type="ARBA" id="ARBA00023015"/>
    </source>
</evidence>
<feature type="domain" description="SIS" evidence="5">
    <location>
        <begin position="129"/>
        <end position="268"/>
    </location>
</feature>
<dbReference type="SUPFAM" id="SSF46689">
    <property type="entry name" value="Homeodomain-like"/>
    <property type="match status" value="1"/>
</dbReference>
<evidence type="ECO:0000259" key="5">
    <source>
        <dbReference type="PROSITE" id="PS51464"/>
    </source>
</evidence>
<proteinExistence type="predicted"/>
<dbReference type="GO" id="GO:1901135">
    <property type="term" value="P:carbohydrate derivative metabolic process"/>
    <property type="evidence" value="ECO:0007669"/>
    <property type="project" value="InterPro"/>
</dbReference>
<keyword evidence="3" id="KW-0804">Transcription</keyword>
<reference evidence="6" key="1">
    <citation type="submission" date="2020-10" db="EMBL/GenBank/DDBJ databases">
        <authorList>
            <person name="Gilroy R."/>
        </authorList>
    </citation>
    <scope>NUCLEOTIDE SEQUENCE</scope>
    <source>
        <strain evidence="6">ChiHcec3-6078</strain>
    </source>
</reference>
<dbReference type="InterPro" id="IPR046348">
    <property type="entry name" value="SIS_dom_sf"/>
</dbReference>
<dbReference type="InterPro" id="IPR009057">
    <property type="entry name" value="Homeodomain-like_sf"/>
</dbReference>
<dbReference type="InterPro" id="IPR036388">
    <property type="entry name" value="WH-like_DNA-bd_sf"/>
</dbReference>
<dbReference type="SUPFAM" id="SSF53697">
    <property type="entry name" value="SIS domain"/>
    <property type="match status" value="1"/>
</dbReference>
<evidence type="ECO:0000256" key="3">
    <source>
        <dbReference type="ARBA" id="ARBA00023163"/>
    </source>
</evidence>
<dbReference type="PANTHER" id="PTHR30514:SF1">
    <property type="entry name" value="HTH-TYPE TRANSCRIPTIONAL REGULATOR HEXR-RELATED"/>
    <property type="match status" value="1"/>
</dbReference>
<dbReference type="Gene3D" id="3.40.50.10490">
    <property type="entry name" value="Glucose-6-phosphate isomerase like protein, domain 1"/>
    <property type="match status" value="1"/>
</dbReference>
<sequence length="289" mass="32045">MTSKFSFKVRKNYKQLRPSEQKVADFLLRGDVDVMELTIETLAKKAEVSQPTVIRFARAMGLNGFKELKNQLLSEKLKSDSESEPARMISYSVQRDDKLVDVPLKVISTNIRQLENILKNLSAYEFIKAVEIIRKGRKVFIAAAENSGAVAADLATKLMFMGLDATFYSDGYQQVLGASNLGKEDVAVGISYTGATVSTVKALETAREAGAATIAITNYEDAPINRYADAILCSGNEPYIYSKSVFSRCAQLSIVDMLYTGLLLKDFDGFTMNLETRGMIAEEFMIKEK</sequence>
<dbReference type="PROSITE" id="PS51464">
    <property type="entry name" value="SIS"/>
    <property type="match status" value="1"/>
</dbReference>
<dbReference type="Pfam" id="PF01380">
    <property type="entry name" value="SIS"/>
    <property type="match status" value="1"/>
</dbReference>
<evidence type="ECO:0000313" key="7">
    <source>
        <dbReference type="Proteomes" id="UP000824090"/>
    </source>
</evidence>
<protein>
    <submittedName>
        <fullName evidence="6">MurR/RpiR family transcriptional regulator</fullName>
    </submittedName>
</protein>
<dbReference type="InterPro" id="IPR000281">
    <property type="entry name" value="HTH_RpiR"/>
</dbReference>
<dbReference type="PROSITE" id="PS51071">
    <property type="entry name" value="HTH_RPIR"/>
    <property type="match status" value="1"/>
</dbReference>